<keyword evidence="10" id="KW-0175">Coiled coil</keyword>
<dbReference type="GO" id="GO:0009432">
    <property type="term" value="P:SOS response"/>
    <property type="evidence" value="ECO:0007669"/>
    <property type="project" value="TreeGrafter"/>
</dbReference>
<evidence type="ECO:0000256" key="3">
    <source>
        <dbReference type="ARBA" id="ARBA00021315"/>
    </source>
</evidence>
<name>A0A292YR90_9BACL</name>
<dbReference type="InterPro" id="IPR003395">
    <property type="entry name" value="RecF/RecN/SMC_N"/>
</dbReference>
<comment type="similarity">
    <text evidence="2 9">Belongs to the RecN family.</text>
</comment>
<evidence type="ECO:0000256" key="9">
    <source>
        <dbReference type="PIRNR" id="PIRNR003128"/>
    </source>
</evidence>
<dbReference type="FunFam" id="3.40.50.300:FF:000319">
    <property type="entry name" value="DNA repair protein RecN"/>
    <property type="match status" value="1"/>
</dbReference>
<keyword evidence="13" id="KW-1185">Reference proteome</keyword>
<dbReference type="PIRSF" id="PIRSF003128">
    <property type="entry name" value="RecN"/>
    <property type="match status" value="1"/>
</dbReference>
<dbReference type="InterPro" id="IPR027417">
    <property type="entry name" value="P-loop_NTPase"/>
</dbReference>
<dbReference type="NCBIfam" id="NF008121">
    <property type="entry name" value="PRK10869.1"/>
    <property type="match status" value="1"/>
</dbReference>
<dbReference type="InterPro" id="IPR004604">
    <property type="entry name" value="DNA_recomb/repair_RecN"/>
</dbReference>
<dbReference type="CDD" id="cd03241">
    <property type="entry name" value="ABC_RecN"/>
    <property type="match status" value="2"/>
</dbReference>
<dbReference type="Proteomes" id="UP000217785">
    <property type="component" value="Unassembled WGS sequence"/>
</dbReference>
<feature type="domain" description="RecF/RecN/SMC N-terminal" evidence="11">
    <location>
        <begin position="2"/>
        <end position="525"/>
    </location>
</feature>
<dbReference type="PANTHER" id="PTHR11059">
    <property type="entry name" value="DNA REPAIR PROTEIN RECN"/>
    <property type="match status" value="1"/>
</dbReference>
<keyword evidence="4" id="KW-0547">Nucleotide-binding</keyword>
<dbReference type="GO" id="GO:0005524">
    <property type="term" value="F:ATP binding"/>
    <property type="evidence" value="ECO:0007669"/>
    <property type="project" value="UniProtKB-KW"/>
</dbReference>
<comment type="caution">
    <text evidence="12">The sequence shown here is derived from an EMBL/GenBank/DDBJ whole genome shotgun (WGS) entry which is preliminary data.</text>
</comment>
<dbReference type="RefSeq" id="WP_096182647.1">
    <property type="nucleotide sequence ID" value="NZ_BDUF01000068.1"/>
</dbReference>
<proteinExistence type="inferred from homology"/>
<dbReference type="EMBL" id="BDUF01000068">
    <property type="protein sequence ID" value="GAX90924.1"/>
    <property type="molecule type" value="Genomic_DNA"/>
</dbReference>
<feature type="coiled-coil region" evidence="10">
    <location>
        <begin position="334"/>
        <end position="368"/>
    </location>
</feature>
<organism evidence="12 13">
    <name type="scientific">Effusibacillus lacus</name>
    <dbReference type="NCBI Taxonomy" id="1348429"/>
    <lineage>
        <taxon>Bacteria</taxon>
        <taxon>Bacillati</taxon>
        <taxon>Bacillota</taxon>
        <taxon>Bacilli</taxon>
        <taxon>Bacillales</taxon>
        <taxon>Alicyclobacillaceae</taxon>
        <taxon>Effusibacillus</taxon>
    </lineage>
</organism>
<evidence type="ECO:0000313" key="12">
    <source>
        <dbReference type="EMBL" id="GAX90924.1"/>
    </source>
</evidence>
<evidence type="ECO:0000256" key="4">
    <source>
        <dbReference type="ARBA" id="ARBA00022741"/>
    </source>
</evidence>
<comment type="function">
    <text evidence="1 9">May be involved in recombinational repair of damaged DNA.</text>
</comment>
<dbReference type="SUPFAM" id="SSF52540">
    <property type="entry name" value="P-loop containing nucleoside triphosphate hydrolases"/>
    <property type="match status" value="2"/>
</dbReference>
<evidence type="ECO:0000259" key="11">
    <source>
        <dbReference type="Pfam" id="PF02463"/>
    </source>
</evidence>
<evidence type="ECO:0000256" key="5">
    <source>
        <dbReference type="ARBA" id="ARBA00022763"/>
    </source>
</evidence>
<dbReference type="Pfam" id="PF02463">
    <property type="entry name" value="SMC_N"/>
    <property type="match status" value="1"/>
</dbReference>
<dbReference type="GO" id="GO:0006310">
    <property type="term" value="P:DNA recombination"/>
    <property type="evidence" value="ECO:0007669"/>
    <property type="project" value="InterPro"/>
</dbReference>
<keyword evidence="5 9" id="KW-0227">DNA damage</keyword>
<evidence type="ECO:0000256" key="7">
    <source>
        <dbReference type="ARBA" id="ARBA00023204"/>
    </source>
</evidence>
<evidence type="ECO:0000256" key="8">
    <source>
        <dbReference type="ARBA" id="ARBA00033408"/>
    </source>
</evidence>
<dbReference type="Gene3D" id="3.40.50.300">
    <property type="entry name" value="P-loop containing nucleotide triphosphate hydrolases"/>
    <property type="match status" value="2"/>
</dbReference>
<keyword evidence="6" id="KW-0067">ATP-binding</keyword>
<dbReference type="GO" id="GO:0006281">
    <property type="term" value="P:DNA repair"/>
    <property type="evidence" value="ECO:0007669"/>
    <property type="project" value="UniProtKB-KW"/>
</dbReference>
<sequence length="577" mass="64265">MLLELYVRNFALIEEISLHFGDGLNVVTGETGAGKSILIDALGLVLGGRSSSEMVRQGSDKAIVEALFHVTPGSRLSDVMQELGIDWEDDTLVVVREVSASGKSVCRINGRIVTVQTLRMIGSLLVDLAGQHEHQSLLRPEEHLEMLDSFAGDSIHILRQRVSNTYEQYRAARRALEQAAMGEQERAQRIDMLRFQLEEIRSLGIKPGEEDQLEEERRKLAHAEKLSTAASNVFECLYQGGARQASIIETLHKLTSEMTGVLKFDPNLQPVAELIQSSALQLEEAAHELRSYRDSIEYNPARLQSIEERLAVLARLRRKYGQSVAEILDYAGRIASELDDLEHHEENIGRLQQNLFTLEQQLAKEATELSLKRKAYADKLSKRIAEELASLMMPKTRFQIDFQADSSEKGILVNDQRVAVNEKGIDRVEFLFSPNPGEPLRPLVKIASGGELSRTLLAIKTILSGEGVETLVFDEIDTGISGRAAQAVAEKMSVVAHSSQVICVTHLPQVACMADRHFVINKQQKSGRSLTIVNQLNDSERVEELARMLSGAELTDTTRKHAEEMLLQAQALKNKFS</sequence>
<dbReference type="PANTHER" id="PTHR11059:SF0">
    <property type="entry name" value="DNA REPAIR PROTEIN RECN"/>
    <property type="match status" value="1"/>
</dbReference>
<dbReference type="GO" id="GO:0043590">
    <property type="term" value="C:bacterial nucleoid"/>
    <property type="evidence" value="ECO:0007669"/>
    <property type="project" value="TreeGrafter"/>
</dbReference>
<accession>A0A292YR90</accession>
<protein>
    <recommendedName>
        <fullName evidence="3 9">DNA repair protein RecN</fullName>
    </recommendedName>
    <alternativeName>
        <fullName evidence="8 9">Recombination protein N</fullName>
    </alternativeName>
</protein>
<feature type="coiled-coil region" evidence="10">
    <location>
        <begin position="159"/>
        <end position="226"/>
    </location>
</feature>
<dbReference type="NCBIfam" id="TIGR00634">
    <property type="entry name" value="recN"/>
    <property type="match status" value="1"/>
</dbReference>
<dbReference type="FunFam" id="3.40.50.300:FF:000356">
    <property type="entry name" value="DNA repair protein RecN"/>
    <property type="match status" value="1"/>
</dbReference>
<evidence type="ECO:0000256" key="2">
    <source>
        <dbReference type="ARBA" id="ARBA00009441"/>
    </source>
</evidence>
<dbReference type="OrthoDB" id="9806954at2"/>
<evidence type="ECO:0000256" key="1">
    <source>
        <dbReference type="ARBA" id="ARBA00003618"/>
    </source>
</evidence>
<evidence type="ECO:0000256" key="10">
    <source>
        <dbReference type="SAM" id="Coils"/>
    </source>
</evidence>
<reference evidence="13" key="1">
    <citation type="submission" date="2017-07" db="EMBL/GenBank/DDBJ databases">
        <title>Draft genome sequence of Effusibacillus lacus strain skLN1.</title>
        <authorList>
            <person name="Watanabe M."/>
            <person name="Kojima H."/>
            <person name="Fukui M."/>
        </authorList>
    </citation>
    <scope>NUCLEOTIDE SEQUENCE [LARGE SCALE GENOMIC DNA]</scope>
    <source>
        <strain evidence="13">skLN1</strain>
    </source>
</reference>
<keyword evidence="7 9" id="KW-0234">DNA repair</keyword>
<evidence type="ECO:0000313" key="13">
    <source>
        <dbReference type="Proteomes" id="UP000217785"/>
    </source>
</evidence>
<dbReference type="AlphaFoldDB" id="A0A292YR90"/>
<evidence type="ECO:0000256" key="6">
    <source>
        <dbReference type="ARBA" id="ARBA00022840"/>
    </source>
</evidence>
<gene>
    <name evidence="12" type="ORF">EFBL_2566</name>
</gene>